<dbReference type="OrthoDB" id="3205825at2759"/>
<evidence type="ECO:0008006" key="5">
    <source>
        <dbReference type="Google" id="ProtNLM"/>
    </source>
</evidence>
<feature type="compositionally biased region" description="Basic and acidic residues" evidence="1">
    <location>
        <begin position="359"/>
        <end position="376"/>
    </location>
</feature>
<gene>
    <name evidence="3" type="ORF">BU23DRAFT_481678</name>
</gene>
<name>A0A6A5USU1_9PLEO</name>
<keyword evidence="2" id="KW-1133">Transmembrane helix</keyword>
<protein>
    <recommendedName>
        <fullName evidence="5">Integral membrane protein</fullName>
    </recommendedName>
</protein>
<feature type="region of interest" description="Disordered" evidence="1">
    <location>
        <begin position="355"/>
        <end position="399"/>
    </location>
</feature>
<feature type="transmembrane region" description="Helical" evidence="2">
    <location>
        <begin position="225"/>
        <end position="243"/>
    </location>
</feature>
<evidence type="ECO:0000256" key="1">
    <source>
        <dbReference type="SAM" id="MobiDB-lite"/>
    </source>
</evidence>
<dbReference type="EMBL" id="ML976725">
    <property type="protein sequence ID" value="KAF1968041.1"/>
    <property type="molecule type" value="Genomic_DNA"/>
</dbReference>
<reference evidence="3" key="1">
    <citation type="journal article" date="2020" name="Stud. Mycol.">
        <title>101 Dothideomycetes genomes: a test case for predicting lifestyles and emergence of pathogens.</title>
        <authorList>
            <person name="Haridas S."/>
            <person name="Albert R."/>
            <person name="Binder M."/>
            <person name="Bloem J."/>
            <person name="Labutti K."/>
            <person name="Salamov A."/>
            <person name="Andreopoulos B."/>
            <person name="Baker S."/>
            <person name="Barry K."/>
            <person name="Bills G."/>
            <person name="Bluhm B."/>
            <person name="Cannon C."/>
            <person name="Castanera R."/>
            <person name="Culley D."/>
            <person name="Daum C."/>
            <person name="Ezra D."/>
            <person name="Gonzalez J."/>
            <person name="Henrissat B."/>
            <person name="Kuo A."/>
            <person name="Liang C."/>
            <person name="Lipzen A."/>
            <person name="Lutzoni F."/>
            <person name="Magnuson J."/>
            <person name="Mondo S."/>
            <person name="Nolan M."/>
            <person name="Ohm R."/>
            <person name="Pangilinan J."/>
            <person name="Park H.-J."/>
            <person name="Ramirez L."/>
            <person name="Alfaro M."/>
            <person name="Sun H."/>
            <person name="Tritt A."/>
            <person name="Yoshinaga Y."/>
            <person name="Zwiers L.-H."/>
            <person name="Turgeon B."/>
            <person name="Goodwin S."/>
            <person name="Spatafora J."/>
            <person name="Crous P."/>
            <person name="Grigoriev I."/>
        </authorList>
    </citation>
    <scope>NUCLEOTIDE SEQUENCE</scope>
    <source>
        <strain evidence="3">CBS 107.79</strain>
    </source>
</reference>
<keyword evidence="4" id="KW-1185">Reference proteome</keyword>
<keyword evidence="2" id="KW-0472">Membrane</keyword>
<feature type="transmembrane region" description="Helical" evidence="2">
    <location>
        <begin position="106"/>
        <end position="131"/>
    </location>
</feature>
<accession>A0A6A5USU1</accession>
<proteinExistence type="predicted"/>
<dbReference type="PANTHER" id="PTHR35179:SF1">
    <property type="entry name" value="INTEGRAL MEMBRANE PROTEIN"/>
    <property type="match status" value="1"/>
</dbReference>
<dbReference type="AlphaFoldDB" id="A0A6A5USU1"/>
<evidence type="ECO:0000313" key="4">
    <source>
        <dbReference type="Proteomes" id="UP000800036"/>
    </source>
</evidence>
<dbReference type="PANTHER" id="PTHR35179">
    <property type="entry name" value="PROTEIN CBG02620"/>
    <property type="match status" value="1"/>
</dbReference>
<evidence type="ECO:0000313" key="3">
    <source>
        <dbReference type="EMBL" id="KAF1968041.1"/>
    </source>
</evidence>
<feature type="transmembrane region" description="Helical" evidence="2">
    <location>
        <begin position="143"/>
        <end position="166"/>
    </location>
</feature>
<feature type="transmembrane region" description="Helical" evidence="2">
    <location>
        <begin position="41"/>
        <end position="63"/>
    </location>
</feature>
<feature type="transmembrane region" description="Helical" evidence="2">
    <location>
        <begin position="75"/>
        <end position="100"/>
    </location>
</feature>
<evidence type="ECO:0000256" key="2">
    <source>
        <dbReference type="SAM" id="Phobius"/>
    </source>
</evidence>
<sequence length="399" mass="44869">MPAWAGSTIYAPDAYARFRAFGPFINPDDYYIQPTTYRALIIAYVVFGLTIIFAGTAAVLAVQQTRASRRPARSAYVWMIWVELVACVAIAVMCLLYLVYVIRPSFWFHLSILVLWAIQIQLLLQIIINRIRIILQDREKGRLIMISVAIFIVLINVSVFCIWLPARLQISQRFIHINNIWDRIEKILYLLVDAALNFYFIHVVKASLVANGLQKYNKLVRFNQRIIVVSLLMDVAIVCAMSIPNGFVYAIFHPLAFLVKLNIEISMANLIRRIALATPHDANLTFASASGSSDAPTPTPTLAYDRVSWLASLVPFPALWRCGKRSGHEDSIGISVEFDVESRRAQIAGQMLRAAETGMGKKREGSIEEERGESNKRSLSSGVGDRDEVELVAPRIAPR</sequence>
<keyword evidence="2" id="KW-0812">Transmembrane</keyword>
<organism evidence="3 4">
    <name type="scientific">Bimuria novae-zelandiae CBS 107.79</name>
    <dbReference type="NCBI Taxonomy" id="1447943"/>
    <lineage>
        <taxon>Eukaryota</taxon>
        <taxon>Fungi</taxon>
        <taxon>Dikarya</taxon>
        <taxon>Ascomycota</taxon>
        <taxon>Pezizomycotina</taxon>
        <taxon>Dothideomycetes</taxon>
        <taxon>Pleosporomycetidae</taxon>
        <taxon>Pleosporales</taxon>
        <taxon>Massarineae</taxon>
        <taxon>Didymosphaeriaceae</taxon>
        <taxon>Bimuria</taxon>
    </lineage>
</organism>
<dbReference type="Proteomes" id="UP000800036">
    <property type="component" value="Unassembled WGS sequence"/>
</dbReference>